<protein>
    <submittedName>
        <fullName evidence="1">Uncharacterized protein</fullName>
    </submittedName>
</protein>
<dbReference type="Proteomes" id="UP001209878">
    <property type="component" value="Unassembled WGS sequence"/>
</dbReference>
<dbReference type="EMBL" id="JAODUO010001448">
    <property type="protein sequence ID" value="KAK2163718.1"/>
    <property type="molecule type" value="Genomic_DNA"/>
</dbReference>
<sequence length="11" mass="1287">MIHSLTHPTIH</sequence>
<keyword evidence="2" id="KW-1185">Reference proteome</keyword>
<accession>A0AAD9NCN9</accession>
<comment type="caution">
    <text evidence="1">The sequence shown here is derived from an EMBL/GenBank/DDBJ whole genome shotgun (WGS) entry which is preliminary data.</text>
</comment>
<name>A0AAD9NCN9_RIDPI</name>
<reference evidence="1" key="1">
    <citation type="journal article" date="2023" name="Mol. Biol. Evol.">
        <title>Third-Generation Sequencing Reveals the Adaptive Role of the Epigenome in Three Deep-Sea Polychaetes.</title>
        <authorList>
            <person name="Perez M."/>
            <person name="Aroh O."/>
            <person name="Sun Y."/>
            <person name="Lan Y."/>
            <person name="Juniper S.K."/>
            <person name="Young C.R."/>
            <person name="Angers B."/>
            <person name="Qian P.Y."/>
        </authorList>
    </citation>
    <scope>NUCLEOTIDE SEQUENCE</scope>
    <source>
        <strain evidence="1">R07B-5</strain>
    </source>
</reference>
<evidence type="ECO:0000313" key="2">
    <source>
        <dbReference type="Proteomes" id="UP001209878"/>
    </source>
</evidence>
<organism evidence="1 2">
    <name type="scientific">Ridgeia piscesae</name>
    <name type="common">Tubeworm</name>
    <dbReference type="NCBI Taxonomy" id="27915"/>
    <lineage>
        <taxon>Eukaryota</taxon>
        <taxon>Metazoa</taxon>
        <taxon>Spiralia</taxon>
        <taxon>Lophotrochozoa</taxon>
        <taxon>Annelida</taxon>
        <taxon>Polychaeta</taxon>
        <taxon>Sedentaria</taxon>
        <taxon>Canalipalpata</taxon>
        <taxon>Sabellida</taxon>
        <taxon>Siboglinidae</taxon>
        <taxon>Ridgeia</taxon>
    </lineage>
</organism>
<proteinExistence type="predicted"/>
<evidence type="ECO:0000313" key="1">
    <source>
        <dbReference type="EMBL" id="KAK2163718.1"/>
    </source>
</evidence>
<gene>
    <name evidence="1" type="ORF">NP493_1443g00002</name>
</gene>